<feature type="repeat" description="ANK" evidence="3">
    <location>
        <begin position="867"/>
        <end position="899"/>
    </location>
</feature>
<dbReference type="Proteomes" id="UP001166286">
    <property type="component" value="Unassembled WGS sequence"/>
</dbReference>
<reference evidence="6" key="1">
    <citation type="submission" date="2023-03" db="EMBL/GenBank/DDBJ databases">
        <title>Complete genome of Cladonia borealis.</title>
        <authorList>
            <person name="Park H."/>
        </authorList>
    </citation>
    <scope>NUCLEOTIDE SEQUENCE</scope>
    <source>
        <strain evidence="6">ANT050790</strain>
    </source>
</reference>
<evidence type="ECO:0000256" key="1">
    <source>
        <dbReference type="ARBA" id="ARBA00022737"/>
    </source>
</evidence>
<feature type="repeat" description="ANK" evidence="3">
    <location>
        <begin position="729"/>
        <end position="761"/>
    </location>
</feature>
<dbReference type="Pfam" id="PF12796">
    <property type="entry name" value="Ank_2"/>
    <property type="match status" value="4"/>
</dbReference>
<evidence type="ECO:0000313" key="7">
    <source>
        <dbReference type="Proteomes" id="UP001166286"/>
    </source>
</evidence>
<name>A0AA39R690_9LECA</name>
<feature type="domain" description="Nephrocystin 3-like N-terminal" evidence="5">
    <location>
        <begin position="190"/>
        <end position="349"/>
    </location>
</feature>
<feature type="repeat" description="ANK" evidence="3">
    <location>
        <begin position="1088"/>
        <end position="1121"/>
    </location>
</feature>
<feature type="repeat" description="ANK" evidence="3">
    <location>
        <begin position="971"/>
        <end position="1003"/>
    </location>
</feature>
<accession>A0AA39R690</accession>
<dbReference type="Pfam" id="PF22939">
    <property type="entry name" value="WHD_GPIID"/>
    <property type="match status" value="1"/>
</dbReference>
<sequence length="1265" mass="140839">MDPITAIGLLASIENLAEGAFKIVSYLNTIREGGKQRLRLFTELNSLWMVLKLVESHFDPEEGDVGEPWLKTIAVLDEENGVFDQIQATFDELMNRLQPKTGHRKVAQTLRWPFDKSDVEALTAHLERLKSSVNLVLNSMNAAVSREIQNDTKLLKLSVAEDKIKAIIDWISSLNFLKQQDDFINQAREGTGEWFLERKDFLTWASKEEAMLWCPGIPGAGKTFLASIAVEYLKRTFKWQNAAVLVIYCGYNDAKSQSINNLIASLIKQVLQLRSDVSKELQELYNTHSRTGVFPSLEILTGILRTEIAKFDKCFIVIDALDEILDESKRLLLLETLTHGKVNIMVTSRPLDSIRDLFGLITDISCDGCEEENLRFIYHCKQCLSLSFDLCEACRGQDKTCPQEGHYVVKRFGAYQVEIEATESDVRNYVQWRIDHEAKLLDSVNKKKALREEIAGTIVQQANGMFLLARLHMDSLANKRTPRAVHEALQNLPTKIGDTYDQAMQRIEATNDDDRRIVMNFLLWIAFSIRPLSVAEVEHATSITREASDIDPDEVLSASDLTSMCAGLVIVDASDIVRLVHFSAQSYFKENRERWFSHGDLTLARDCLTYLSFKAFEAGPCSGPTESEEFKRRSVQYPLLEYSCSGWGVHASRVHNQDELTNQALGFLNSQPHLDSAVQALWYSDSPIVADWDVKSGIHPLHLAAYCGLGNVVSKLLKSGVAVDCRDSLETTPLMHATSGGHISIVQILLRAGANPNLVCGRSSSSLHRAIANNDVNIARLLLDQPNIDLGVIDTSRNDTTPLMLAASLRRTQILPIILHKPGLDVNARSPGPSKSTALTIAASTGDPQVVRQILSHPDVDVNKKNHWCTPLTEAAQSGSLSVVEALLDHGADPEIQEGPDCNSGTPLNRAIDYGYAAVVRLLLERGANPRVLDAYDRTIIHSAGVNGQDEILRILFEKPTRVDINTQGNNGRTVLHDAAYFDRCSTIKLLFEHGARTDIHDNAGRSPLGVAKDMNNLAALTLLTNLRKQESARDESEGRRLKHVETSVNGADEFLTAAKLGMTETVQSYILLAQTDPTVDLNMADLDLHSALHYAVQLDHIDVLGHLVLAETIDLNIRDRLERTPLHWTALYDNYAAAELLLDAGAKVDLEDHFQETPLIISLYRTTSYRLAALLLQHSAWPTNKWLQVALCAAAQWGSGDLVKKLVAGGADPRKKDIHGQTPYHLAEYGENEETAKMILLLCEEHERDRKGSAEDVGIELVHR</sequence>
<evidence type="ECO:0008006" key="8">
    <source>
        <dbReference type="Google" id="ProtNLM"/>
    </source>
</evidence>
<dbReference type="PANTHER" id="PTHR24173">
    <property type="entry name" value="ANKYRIN REPEAT CONTAINING"/>
    <property type="match status" value="1"/>
</dbReference>
<evidence type="ECO:0000256" key="2">
    <source>
        <dbReference type="ARBA" id="ARBA00023043"/>
    </source>
</evidence>
<dbReference type="PROSITE" id="PS50297">
    <property type="entry name" value="ANK_REP_REGION"/>
    <property type="match status" value="6"/>
</dbReference>
<feature type="repeat" description="ANK" evidence="3">
    <location>
        <begin position="903"/>
        <end position="935"/>
    </location>
</feature>
<evidence type="ECO:0000259" key="5">
    <source>
        <dbReference type="Pfam" id="PF24883"/>
    </source>
</evidence>
<evidence type="ECO:0000313" key="6">
    <source>
        <dbReference type="EMBL" id="KAK0514565.1"/>
    </source>
</evidence>
<protein>
    <recommendedName>
        <fullName evidence="8">Ankyrin</fullName>
    </recommendedName>
</protein>
<dbReference type="InterPro" id="IPR036770">
    <property type="entry name" value="Ankyrin_rpt-contain_sf"/>
</dbReference>
<dbReference type="InterPro" id="IPR002110">
    <property type="entry name" value="Ankyrin_rpt"/>
</dbReference>
<dbReference type="SUPFAM" id="SSF48403">
    <property type="entry name" value="Ankyrin repeat"/>
    <property type="match status" value="2"/>
</dbReference>
<dbReference type="SMART" id="SM00248">
    <property type="entry name" value="ANK"/>
    <property type="match status" value="14"/>
</dbReference>
<dbReference type="InterPro" id="IPR054471">
    <property type="entry name" value="GPIID_WHD"/>
</dbReference>
<keyword evidence="1" id="KW-0677">Repeat</keyword>
<dbReference type="PANTHER" id="PTHR24173:SF74">
    <property type="entry name" value="ANKYRIN REPEAT DOMAIN-CONTAINING PROTEIN 16"/>
    <property type="match status" value="1"/>
</dbReference>
<dbReference type="SUPFAM" id="SSF57850">
    <property type="entry name" value="RING/U-box"/>
    <property type="match status" value="1"/>
</dbReference>
<evidence type="ECO:0000256" key="3">
    <source>
        <dbReference type="PROSITE-ProRule" id="PRU00023"/>
    </source>
</evidence>
<dbReference type="Gene3D" id="1.25.40.20">
    <property type="entry name" value="Ankyrin repeat-containing domain"/>
    <property type="match status" value="2"/>
</dbReference>
<proteinExistence type="predicted"/>
<organism evidence="6 7">
    <name type="scientific">Cladonia borealis</name>
    <dbReference type="NCBI Taxonomy" id="184061"/>
    <lineage>
        <taxon>Eukaryota</taxon>
        <taxon>Fungi</taxon>
        <taxon>Dikarya</taxon>
        <taxon>Ascomycota</taxon>
        <taxon>Pezizomycotina</taxon>
        <taxon>Lecanoromycetes</taxon>
        <taxon>OSLEUM clade</taxon>
        <taxon>Lecanoromycetidae</taxon>
        <taxon>Lecanorales</taxon>
        <taxon>Lecanorineae</taxon>
        <taxon>Cladoniaceae</taxon>
        <taxon>Cladonia</taxon>
    </lineage>
</organism>
<comment type="caution">
    <text evidence="6">The sequence shown here is derived from an EMBL/GenBank/DDBJ whole genome shotgun (WGS) entry which is preliminary data.</text>
</comment>
<dbReference type="AlphaFoldDB" id="A0AA39R690"/>
<dbReference type="PROSITE" id="PS50088">
    <property type="entry name" value="ANK_REPEAT"/>
    <property type="match status" value="7"/>
</dbReference>
<dbReference type="SUPFAM" id="SSF52540">
    <property type="entry name" value="P-loop containing nucleoside triphosphate hydrolases"/>
    <property type="match status" value="1"/>
</dbReference>
<feature type="repeat" description="ANK" evidence="3">
    <location>
        <begin position="696"/>
        <end position="728"/>
    </location>
</feature>
<keyword evidence="2 3" id="KW-0040">ANK repeat</keyword>
<evidence type="ECO:0000259" key="4">
    <source>
        <dbReference type="Pfam" id="PF22939"/>
    </source>
</evidence>
<dbReference type="InterPro" id="IPR027417">
    <property type="entry name" value="P-loop_NTPase"/>
</dbReference>
<feature type="repeat" description="ANK" evidence="3">
    <location>
        <begin position="1122"/>
        <end position="1154"/>
    </location>
</feature>
<gene>
    <name evidence="6" type="ORF">JMJ35_003182</name>
</gene>
<dbReference type="Gene3D" id="3.40.50.300">
    <property type="entry name" value="P-loop containing nucleotide triphosphate hydrolases"/>
    <property type="match status" value="1"/>
</dbReference>
<dbReference type="Pfam" id="PF24883">
    <property type="entry name" value="NPHP3_N"/>
    <property type="match status" value="1"/>
</dbReference>
<feature type="domain" description="GPI inositol-deacylase winged helix" evidence="4">
    <location>
        <begin position="515"/>
        <end position="590"/>
    </location>
</feature>
<dbReference type="InterPro" id="IPR056884">
    <property type="entry name" value="NPHP3-like_N"/>
</dbReference>
<keyword evidence="7" id="KW-1185">Reference proteome</keyword>
<dbReference type="EMBL" id="JAFEKC020000005">
    <property type="protein sequence ID" value="KAK0514565.1"/>
    <property type="molecule type" value="Genomic_DNA"/>
</dbReference>